<evidence type="ECO:0000256" key="1">
    <source>
        <dbReference type="SAM" id="MobiDB-lite"/>
    </source>
</evidence>
<dbReference type="AlphaFoldDB" id="A0A176RZF5"/>
<accession>A0A176RZF5</accession>
<sequence>DTPPFYYLKPMKKNKESDDSKPHDNSYKQIFSHPQMVEDLLRGFISKKWVDEIDFDTLEKTGGNFVSDDLRHREDDIIWKVRWRNTNEWLYIYLLIEFQSSVDRFMAVRIMVYIGLLYQDLIKSKAIAENGKLPPVLPLVLYNGEVSWYAARELSELIAPFPFGVKKYCPHLQYLVIDERHDYTDEQLTEKLENLAAVLFRLEKSRTKSDTQQA</sequence>
<dbReference type="InterPro" id="IPR051699">
    <property type="entry name" value="Rpn/YhgA-like_nuclease"/>
</dbReference>
<feature type="non-terminal residue" evidence="3">
    <location>
        <position position="1"/>
    </location>
</feature>
<organism evidence="3 4">
    <name type="scientific">Candidatus Thiomargarita nelsonii</name>
    <dbReference type="NCBI Taxonomy" id="1003181"/>
    <lineage>
        <taxon>Bacteria</taxon>
        <taxon>Pseudomonadati</taxon>
        <taxon>Pseudomonadota</taxon>
        <taxon>Gammaproteobacteria</taxon>
        <taxon>Thiotrichales</taxon>
        <taxon>Thiotrichaceae</taxon>
        <taxon>Thiomargarita</taxon>
    </lineage>
</organism>
<feature type="non-terminal residue" evidence="3">
    <location>
        <position position="214"/>
    </location>
</feature>
<protein>
    <submittedName>
        <fullName evidence="3">Transposase</fullName>
    </submittedName>
</protein>
<gene>
    <name evidence="3" type="ORF">THIOM_003173</name>
</gene>
<proteinExistence type="predicted"/>
<keyword evidence="4" id="KW-1185">Reference proteome</keyword>
<dbReference type="EMBL" id="LUTY01001890">
    <property type="protein sequence ID" value="OAD21076.1"/>
    <property type="molecule type" value="Genomic_DNA"/>
</dbReference>
<evidence type="ECO:0000259" key="2">
    <source>
        <dbReference type="Pfam" id="PF04754"/>
    </source>
</evidence>
<dbReference type="PANTHER" id="PTHR34611:SF2">
    <property type="entry name" value="INACTIVE RECOMBINATION-PROMOTING NUCLEASE-LIKE PROTEIN RPNE-RELATED"/>
    <property type="match status" value="1"/>
</dbReference>
<dbReference type="PANTHER" id="PTHR34611">
    <property type="match status" value="1"/>
</dbReference>
<comment type="caution">
    <text evidence="3">The sequence shown here is derived from an EMBL/GenBank/DDBJ whole genome shotgun (WGS) entry which is preliminary data.</text>
</comment>
<feature type="domain" description="Transposase (putative) YhgA-like" evidence="2">
    <location>
        <begin position="21"/>
        <end position="210"/>
    </location>
</feature>
<feature type="compositionally biased region" description="Basic and acidic residues" evidence="1">
    <location>
        <begin position="13"/>
        <end position="24"/>
    </location>
</feature>
<dbReference type="Pfam" id="PF04754">
    <property type="entry name" value="Transposase_31"/>
    <property type="match status" value="1"/>
</dbReference>
<dbReference type="PATRIC" id="fig|1003181.4.peg.4280"/>
<dbReference type="Proteomes" id="UP000076962">
    <property type="component" value="Unassembled WGS sequence"/>
</dbReference>
<name>A0A176RZF5_9GAMM</name>
<feature type="region of interest" description="Disordered" evidence="1">
    <location>
        <begin position="1"/>
        <end position="24"/>
    </location>
</feature>
<evidence type="ECO:0000313" key="3">
    <source>
        <dbReference type="EMBL" id="OAD21076.1"/>
    </source>
</evidence>
<dbReference type="InterPro" id="IPR006842">
    <property type="entry name" value="Transposase_31"/>
</dbReference>
<evidence type="ECO:0000313" key="4">
    <source>
        <dbReference type="Proteomes" id="UP000076962"/>
    </source>
</evidence>
<reference evidence="3 4" key="1">
    <citation type="submission" date="2016-05" db="EMBL/GenBank/DDBJ databases">
        <title>Single-cell genome of chain-forming Candidatus Thiomargarita nelsonii and comparison to other large sulfur-oxidizing bacteria.</title>
        <authorList>
            <person name="Winkel M."/>
            <person name="Salman V."/>
            <person name="Woyke T."/>
            <person name="Schulz-Vogt H."/>
            <person name="Richter M."/>
            <person name="Flood B."/>
            <person name="Bailey J."/>
            <person name="Amann R."/>
            <person name="Mussmann M."/>
        </authorList>
    </citation>
    <scope>NUCLEOTIDE SEQUENCE [LARGE SCALE GENOMIC DNA]</scope>
    <source>
        <strain evidence="3 4">THI036</strain>
    </source>
</reference>